<gene>
    <name evidence="3" type="ORF">V6590_20010</name>
</gene>
<comment type="caution">
    <text evidence="3">The sequence shown here is derived from an EMBL/GenBank/DDBJ whole genome shotgun (WGS) entry which is preliminary data.</text>
</comment>
<feature type="non-terminal residue" evidence="3">
    <location>
        <position position="727"/>
    </location>
</feature>
<evidence type="ECO:0000256" key="1">
    <source>
        <dbReference type="SAM" id="Coils"/>
    </source>
</evidence>
<evidence type="ECO:0000256" key="2">
    <source>
        <dbReference type="SAM" id="MobiDB-lite"/>
    </source>
</evidence>
<feature type="compositionally biased region" description="Polar residues" evidence="2">
    <location>
        <begin position="37"/>
        <end position="47"/>
    </location>
</feature>
<dbReference type="Gene3D" id="3.40.50.300">
    <property type="entry name" value="P-loop containing nucleotide triphosphate hydrolases"/>
    <property type="match status" value="1"/>
</dbReference>
<sequence length="727" mass="78836">MARTPKAAAEQKTAAERSPAKRKARPKPGAEPASAQAADQSVGQTLTAAPVARPAPRRKAADKPAPSSAGTAPQRQAVIVLAMHRTGSSALTRVLNLLGCDTAKTLMGPNEHNKSGYWESDVLRVFNDKLLASAGSDWRDWRAFNPGWYDTPRLEEFLEQGSGLLASEFGASRFFVFKDPRITRIMPFWRRLLARAGVDQLHVLLTLRHPLDVAASLMERDGMAEAEALLIWLRNVLEAEQGSRGLPRVVVDYDRFLAAPSATMAAVQKPLGLVWPRLSDSVAEEIDRFMTPGLRHHKVASQEGFAEAQILRAWLAEVHGIFQRWAERGEDKADWPALDAVRSAMDALARPLAEVVGALTRLSAGVAGKDKELAYLRGEAGKRGDAVTALTAEKAALTRQLTELTAARADWAEREAKANQELAYLRGEAGKRADAVTALTADKAALSRQLDEQAAALEAERTARGAEAARVAQLLAEQADWTQREAKANQELAYLRGEAGKRGDAVTALTSDKAMLTRQLTELTAALEAERAARSAETARLAQLLAEQVDWTQREAKANQELAYLRGEAGKRADAITALTAEKAALQGQLAAERAQHQETAAALARREQEADALLGQSRELGERQLSELAGLARLLHAAEARVQELEQTLAAAAARETALAADLAQYEAELAALRDEHHVLRSTLDQRSHEIDQTRAAEARAQELEQTLAAAAARETALAADLAQYE</sequence>
<dbReference type="PANTHER" id="PTHR45615:SF66">
    <property type="entry name" value="CARD DOMAIN-CONTAINING PROTEIN"/>
    <property type="match status" value="1"/>
</dbReference>
<reference evidence="3" key="1">
    <citation type="submission" date="2024-02" db="EMBL/GenBank/DDBJ databases">
        <title>Genome sequences of strain Gemmobacter sp. JM10B15.</title>
        <authorList>
            <person name="Zhang M."/>
        </authorList>
    </citation>
    <scope>NUCLEOTIDE SEQUENCE</scope>
    <source>
        <strain evidence="3">JM10B15</strain>
    </source>
</reference>
<feature type="coiled-coil region" evidence="1">
    <location>
        <begin position="629"/>
        <end position="715"/>
    </location>
</feature>
<proteinExistence type="predicted"/>
<dbReference type="InterPro" id="IPR027417">
    <property type="entry name" value="P-loop_NTPase"/>
</dbReference>
<accession>A0ABU8C0G0</accession>
<dbReference type="Proteomes" id="UP001431963">
    <property type="component" value="Unassembled WGS sequence"/>
</dbReference>
<name>A0ABU8C0G0_9RHOB</name>
<dbReference type="SUPFAM" id="SSF52540">
    <property type="entry name" value="P-loop containing nucleoside triphosphate hydrolases"/>
    <property type="match status" value="1"/>
</dbReference>
<evidence type="ECO:0008006" key="5">
    <source>
        <dbReference type="Google" id="ProtNLM"/>
    </source>
</evidence>
<dbReference type="EMBL" id="JBALHR010000026">
    <property type="protein sequence ID" value="MEH7830442.1"/>
    <property type="molecule type" value="Genomic_DNA"/>
</dbReference>
<dbReference type="RefSeq" id="WP_335425478.1">
    <property type="nucleotide sequence ID" value="NZ_JBALHR010000026.1"/>
</dbReference>
<dbReference type="PANTHER" id="PTHR45615">
    <property type="entry name" value="MYOSIN HEAVY CHAIN, NON-MUSCLE"/>
    <property type="match status" value="1"/>
</dbReference>
<feature type="region of interest" description="Disordered" evidence="2">
    <location>
        <begin position="1"/>
        <end position="72"/>
    </location>
</feature>
<organism evidence="3 4">
    <name type="scientific">Gemmobacter denitrificans</name>
    <dbReference type="NCBI Taxonomy" id="3123040"/>
    <lineage>
        <taxon>Bacteria</taxon>
        <taxon>Pseudomonadati</taxon>
        <taxon>Pseudomonadota</taxon>
        <taxon>Alphaproteobacteria</taxon>
        <taxon>Rhodobacterales</taxon>
        <taxon>Paracoccaceae</taxon>
        <taxon>Gemmobacter</taxon>
    </lineage>
</organism>
<keyword evidence="1" id="KW-0175">Coiled coil</keyword>
<evidence type="ECO:0000313" key="4">
    <source>
        <dbReference type="Proteomes" id="UP001431963"/>
    </source>
</evidence>
<evidence type="ECO:0000313" key="3">
    <source>
        <dbReference type="EMBL" id="MEH7830442.1"/>
    </source>
</evidence>
<keyword evidence="4" id="KW-1185">Reference proteome</keyword>
<protein>
    <recommendedName>
        <fullName evidence="5">Sulfotransferase family protein</fullName>
    </recommendedName>
</protein>